<feature type="domain" description="3-dehydroquinate synthase N-terminal" evidence="19">
    <location>
        <begin position="67"/>
        <end position="178"/>
    </location>
</feature>
<keyword evidence="13 18" id="KW-0862">Zinc</keyword>
<feature type="binding site" evidence="18">
    <location>
        <position position="141"/>
    </location>
    <ligand>
        <name>NAD(+)</name>
        <dbReference type="ChEBI" id="CHEBI:57540"/>
    </ligand>
</feature>
<feature type="binding site" evidence="18">
    <location>
        <position position="244"/>
    </location>
    <ligand>
        <name>Zn(2+)</name>
        <dbReference type="ChEBI" id="CHEBI:29105"/>
    </ligand>
</feature>
<dbReference type="GO" id="GO:0000166">
    <property type="term" value="F:nucleotide binding"/>
    <property type="evidence" value="ECO:0007669"/>
    <property type="project" value="UniProtKB-KW"/>
</dbReference>
<evidence type="ECO:0000256" key="18">
    <source>
        <dbReference type="HAMAP-Rule" id="MF_00110"/>
    </source>
</evidence>
<dbReference type="InterPro" id="IPR016037">
    <property type="entry name" value="DHQ_synth_AroB"/>
</dbReference>
<dbReference type="SUPFAM" id="SSF56796">
    <property type="entry name" value="Dehydroquinate synthase-like"/>
    <property type="match status" value="1"/>
</dbReference>
<dbReference type="GO" id="GO:0046872">
    <property type="term" value="F:metal ion binding"/>
    <property type="evidence" value="ECO:0007669"/>
    <property type="project" value="UniProtKB-KW"/>
</dbReference>
<keyword evidence="16 18" id="KW-0456">Lyase</keyword>
<dbReference type="FunFam" id="3.40.50.1970:FF:000007">
    <property type="entry name" value="Pentafunctional AROM polypeptide"/>
    <property type="match status" value="1"/>
</dbReference>
<dbReference type="PANTHER" id="PTHR43622">
    <property type="entry name" value="3-DEHYDROQUINATE SYNTHASE"/>
    <property type="match status" value="1"/>
</dbReference>
<evidence type="ECO:0000256" key="17">
    <source>
        <dbReference type="ARBA" id="ARBA00023285"/>
    </source>
</evidence>
<keyword evidence="15 18" id="KW-0057">Aromatic amino acid biosynthesis</keyword>
<feature type="binding site" evidence="18">
    <location>
        <begin position="104"/>
        <end position="108"/>
    </location>
    <ligand>
        <name>NAD(+)</name>
        <dbReference type="ChEBI" id="CHEBI:57540"/>
    </ligand>
</feature>
<comment type="pathway">
    <text evidence="5 18">Metabolic intermediate biosynthesis; chorismate biosynthesis; chorismate from D-erythrose 4-phosphate and phosphoenolpyruvate: step 2/7.</text>
</comment>
<accession>A0A1B1YKD5</accession>
<feature type="binding site" evidence="18">
    <location>
        <position position="261"/>
    </location>
    <ligand>
        <name>Zn(2+)</name>
        <dbReference type="ChEBI" id="CHEBI:29105"/>
    </ligand>
</feature>
<evidence type="ECO:0000256" key="5">
    <source>
        <dbReference type="ARBA" id="ARBA00004661"/>
    </source>
</evidence>
<organism evidence="21 22">
    <name type="scientific">Thermoclostridium stercorarium subsp. leptospartum DSM 9219</name>
    <dbReference type="NCBI Taxonomy" id="1346611"/>
    <lineage>
        <taxon>Bacteria</taxon>
        <taxon>Bacillati</taxon>
        <taxon>Bacillota</taxon>
        <taxon>Clostridia</taxon>
        <taxon>Eubacteriales</taxon>
        <taxon>Oscillospiraceae</taxon>
        <taxon>Thermoclostridium</taxon>
    </lineage>
</organism>
<reference evidence="21 22" key="1">
    <citation type="submission" date="2016-02" db="EMBL/GenBank/DDBJ databases">
        <title>Comparison of Clostridium stercorarium subspecies using comparative genomics and transcriptomics.</title>
        <authorList>
            <person name="Schellenberg J."/>
            <person name="Thallinger G."/>
            <person name="Levin D.B."/>
            <person name="Zhang X."/>
            <person name="Alvare G."/>
            <person name="Fristensky B."/>
            <person name="Sparling R."/>
        </authorList>
    </citation>
    <scope>NUCLEOTIDE SEQUENCE [LARGE SCALE GENOMIC DNA]</scope>
    <source>
        <strain evidence="21 22">DSM 9219</strain>
    </source>
</reference>
<protein>
    <recommendedName>
        <fullName evidence="8 18">3-dehydroquinate synthase</fullName>
        <shortName evidence="18">DHQS</shortName>
        <ecNumber evidence="7 18">4.2.3.4</ecNumber>
    </recommendedName>
</protein>
<comment type="similarity">
    <text evidence="6 18">Belongs to the sugar phosphate cyclases superfamily. Dehydroquinate synthase family.</text>
</comment>
<dbReference type="InterPro" id="IPR030963">
    <property type="entry name" value="DHQ_synth_fam"/>
</dbReference>
<evidence type="ECO:0000256" key="15">
    <source>
        <dbReference type="ARBA" id="ARBA00023141"/>
    </source>
</evidence>
<comment type="subcellular location">
    <subcellularLocation>
        <location evidence="4 18">Cytoplasm</location>
    </subcellularLocation>
</comment>
<evidence type="ECO:0000256" key="16">
    <source>
        <dbReference type="ARBA" id="ARBA00023239"/>
    </source>
</evidence>
<evidence type="ECO:0000256" key="14">
    <source>
        <dbReference type="ARBA" id="ARBA00023027"/>
    </source>
</evidence>
<dbReference type="GO" id="GO:0009423">
    <property type="term" value="P:chorismate biosynthetic process"/>
    <property type="evidence" value="ECO:0007669"/>
    <property type="project" value="UniProtKB-UniRule"/>
</dbReference>
<evidence type="ECO:0000313" key="21">
    <source>
        <dbReference type="EMBL" id="ANX01182.1"/>
    </source>
</evidence>
<evidence type="ECO:0000256" key="4">
    <source>
        <dbReference type="ARBA" id="ARBA00004496"/>
    </source>
</evidence>
<dbReference type="Gene3D" id="3.40.50.1970">
    <property type="match status" value="1"/>
</dbReference>
<proteinExistence type="inferred from homology"/>
<evidence type="ECO:0000256" key="11">
    <source>
        <dbReference type="ARBA" id="ARBA00022723"/>
    </source>
</evidence>
<dbReference type="CDD" id="cd08195">
    <property type="entry name" value="DHQS"/>
    <property type="match status" value="1"/>
</dbReference>
<dbReference type="InterPro" id="IPR050071">
    <property type="entry name" value="Dehydroquinate_synthase"/>
</dbReference>
<keyword evidence="11 18" id="KW-0479">Metal-binding</keyword>
<comment type="cofactor">
    <cofactor evidence="2 18">
        <name>NAD(+)</name>
        <dbReference type="ChEBI" id="CHEBI:57540"/>
    </cofactor>
</comment>
<dbReference type="HAMAP" id="MF_00110">
    <property type="entry name" value="DHQ_synthase"/>
    <property type="match status" value="1"/>
</dbReference>
<dbReference type="Gene3D" id="1.20.1090.10">
    <property type="entry name" value="Dehydroquinate synthase-like - alpha domain"/>
    <property type="match status" value="1"/>
</dbReference>
<sequence>MREIQVNTQTKKYSLKIGNGVFDEESSYIALKDRKSVIVADSNVAPLYGEKLMEKLRSMGIEAELYVFPAGESSKSHEELIKLYNFLSDANITRNDYIIAVGGGVTGDLAGFAASTYLRGVNLVQVPTSLLAMVDSSIGGKVAVNLPAGKNLVGSFYQPDVVLIDPSLLCSLPDRHFSDGMAEVVKYGCIRDRELFSMLETMNNRKEIMQNIEEIIFRCCVVKKDVVEQDEKEKGLRMILNFGHTFGHAIEKCFNYKTYTHGEAVAMGMVFISEMSCKLGFCQTGIVERIKNLLAKFCLPVNFPDLSAEDVYNAVIKDKKARTNLINLVLIEDIGKVRIEAFSKEKIGGIVYEMLGN</sequence>
<dbReference type="InterPro" id="IPR030960">
    <property type="entry name" value="DHQS/DOIS_N"/>
</dbReference>
<feature type="binding site" evidence="18">
    <location>
        <begin position="128"/>
        <end position="129"/>
    </location>
    <ligand>
        <name>NAD(+)</name>
        <dbReference type="ChEBI" id="CHEBI:57540"/>
    </ligand>
</feature>
<comment type="caution">
    <text evidence="18">Lacks conserved residue(s) required for the propagation of feature annotation.</text>
</comment>
<evidence type="ECO:0000256" key="6">
    <source>
        <dbReference type="ARBA" id="ARBA00005412"/>
    </source>
</evidence>
<dbReference type="PANTHER" id="PTHR43622:SF7">
    <property type="entry name" value="3-DEHYDROQUINATE SYNTHASE, CHLOROPLASTIC"/>
    <property type="match status" value="1"/>
</dbReference>
<comment type="function">
    <text evidence="18">Catalyzes the conversion of 3-deoxy-D-arabino-heptulosonate 7-phosphate (DAHP) to dehydroquinate (DHQ).</text>
</comment>
<keyword evidence="10 18" id="KW-0028">Amino-acid biosynthesis</keyword>
<evidence type="ECO:0000256" key="1">
    <source>
        <dbReference type="ARBA" id="ARBA00001393"/>
    </source>
</evidence>
<comment type="cofactor">
    <cofactor evidence="18">
        <name>Co(2+)</name>
        <dbReference type="ChEBI" id="CHEBI:48828"/>
    </cofactor>
    <cofactor evidence="18">
        <name>Zn(2+)</name>
        <dbReference type="ChEBI" id="CHEBI:29105"/>
    </cofactor>
    <text evidence="18">Binds 1 divalent metal cation per subunit. Can use either Co(2+) or Zn(2+).</text>
</comment>
<feature type="binding site" evidence="18">
    <location>
        <position position="150"/>
    </location>
    <ligand>
        <name>NAD(+)</name>
        <dbReference type="ChEBI" id="CHEBI:57540"/>
    </ligand>
</feature>
<name>A0A1B1YKD5_THEST</name>
<evidence type="ECO:0000256" key="8">
    <source>
        <dbReference type="ARBA" id="ARBA00017684"/>
    </source>
</evidence>
<evidence type="ECO:0000259" key="20">
    <source>
        <dbReference type="Pfam" id="PF24621"/>
    </source>
</evidence>
<dbReference type="GO" id="GO:0005737">
    <property type="term" value="C:cytoplasm"/>
    <property type="evidence" value="ECO:0007669"/>
    <property type="project" value="UniProtKB-SubCell"/>
</dbReference>
<dbReference type="GO" id="GO:0003856">
    <property type="term" value="F:3-dehydroquinate synthase activity"/>
    <property type="evidence" value="ECO:0007669"/>
    <property type="project" value="UniProtKB-UniRule"/>
</dbReference>
<dbReference type="InterPro" id="IPR056179">
    <property type="entry name" value="DHQS_C"/>
</dbReference>
<feature type="binding site" evidence="18">
    <location>
        <position position="183"/>
    </location>
    <ligand>
        <name>Zn(2+)</name>
        <dbReference type="ChEBI" id="CHEBI:29105"/>
    </ligand>
</feature>
<keyword evidence="14 18" id="KW-0520">NAD</keyword>
<evidence type="ECO:0000256" key="9">
    <source>
        <dbReference type="ARBA" id="ARBA00022490"/>
    </source>
</evidence>
<dbReference type="UniPathway" id="UPA00053">
    <property type="reaction ID" value="UER00085"/>
</dbReference>
<dbReference type="GO" id="GO:0008652">
    <property type="term" value="P:amino acid biosynthetic process"/>
    <property type="evidence" value="ECO:0007669"/>
    <property type="project" value="UniProtKB-KW"/>
</dbReference>
<comment type="cofactor">
    <cofactor evidence="3">
        <name>Zn(2+)</name>
        <dbReference type="ChEBI" id="CHEBI:29105"/>
    </cofactor>
</comment>
<keyword evidence="12 18" id="KW-0547">Nucleotide-binding</keyword>
<evidence type="ECO:0000259" key="19">
    <source>
        <dbReference type="Pfam" id="PF01761"/>
    </source>
</evidence>
<evidence type="ECO:0000256" key="2">
    <source>
        <dbReference type="ARBA" id="ARBA00001911"/>
    </source>
</evidence>
<feature type="domain" description="3-dehydroquinate synthase C-terminal" evidence="20">
    <location>
        <begin position="180"/>
        <end position="321"/>
    </location>
</feature>
<dbReference type="Pfam" id="PF24621">
    <property type="entry name" value="DHQS_C"/>
    <property type="match status" value="1"/>
</dbReference>
<dbReference type="AlphaFoldDB" id="A0A1B1YKD5"/>
<evidence type="ECO:0000256" key="7">
    <source>
        <dbReference type="ARBA" id="ARBA00013031"/>
    </source>
</evidence>
<evidence type="ECO:0000256" key="10">
    <source>
        <dbReference type="ARBA" id="ARBA00022605"/>
    </source>
</evidence>
<evidence type="ECO:0000313" key="22">
    <source>
        <dbReference type="Proteomes" id="UP000092931"/>
    </source>
</evidence>
<dbReference type="NCBIfam" id="TIGR01357">
    <property type="entry name" value="aroB"/>
    <property type="match status" value="1"/>
</dbReference>
<keyword evidence="17 18" id="KW-0170">Cobalt</keyword>
<keyword evidence="9 18" id="KW-0963">Cytoplasm</keyword>
<dbReference type="Proteomes" id="UP000092931">
    <property type="component" value="Chromosome"/>
</dbReference>
<gene>
    <name evidence="18" type="primary">aroB</name>
    <name evidence="21" type="ORF">CSTERLE_06145</name>
</gene>
<comment type="catalytic activity">
    <reaction evidence="1 18">
        <text>7-phospho-2-dehydro-3-deoxy-D-arabino-heptonate = 3-dehydroquinate + phosphate</text>
        <dbReference type="Rhea" id="RHEA:21968"/>
        <dbReference type="ChEBI" id="CHEBI:32364"/>
        <dbReference type="ChEBI" id="CHEBI:43474"/>
        <dbReference type="ChEBI" id="CHEBI:58394"/>
        <dbReference type="EC" id="4.2.3.4"/>
    </reaction>
</comment>
<evidence type="ECO:0000256" key="13">
    <source>
        <dbReference type="ARBA" id="ARBA00022833"/>
    </source>
</evidence>
<dbReference type="GO" id="GO:0009073">
    <property type="term" value="P:aromatic amino acid family biosynthetic process"/>
    <property type="evidence" value="ECO:0007669"/>
    <property type="project" value="UniProtKB-KW"/>
</dbReference>
<dbReference type="PIRSF" id="PIRSF001455">
    <property type="entry name" value="DHQ_synth"/>
    <property type="match status" value="1"/>
</dbReference>
<evidence type="ECO:0000256" key="12">
    <source>
        <dbReference type="ARBA" id="ARBA00022741"/>
    </source>
</evidence>
<dbReference type="EMBL" id="CP014673">
    <property type="protein sequence ID" value="ANX01182.1"/>
    <property type="molecule type" value="Genomic_DNA"/>
</dbReference>
<evidence type="ECO:0000256" key="3">
    <source>
        <dbReference type="ARBA" id="ARBA00001947"/>
    </source>
</evidence>
<dbReference type="EC" id="4.2.3.4" evidence="7 18"/>
<dbReference type="Pfam" id="PF01761">
    <property type="entry name" value="DHQ_synthase"/>
    <property type="match status" value="1"/>
</dbReference>
<dbReference type="RefSeq" id="WP_065820723.1">
    <property type="nucleotide sequence ID" value="NZ_CP014673.1"/>
</dbReference>